<dbReference type="Pfam" id="PF00722">
    <property type="entry name" value="Glyco_hydro_16"/>
    <property type="match status" value="1"/>
</dbReference>
<dbReference type="OrthoDB" id="9809583at2"/>
<evidence type="ECO:0000256" key="1">
    <source>
        <dbReference type="ARBA" id="ARBA00006865"/>
    </source>
</evidence>
<dbReference type="InterPro" id="IPR050546">
    <property type="entry name" value="Glycosyl_Hydrlase_16"/>
</dbReference>
<dbReference type="CDD" id="cd08023">
    <property type="entry name" value="GH16_laminarinase_like"/>
    <property type="match status" value="1"/>
</dbReference>
<keyword evidence="5" id="KW-1185">Reference proteome</keyword>
<dbReference type="RefSeq" id="WP_139234338.1">
    <property type="nucleotide sequence ID" value="NZ_FOTK01000092.1"/>
</dbReference>
<protein>
    <submittedName>
        <fullName evidence="4">Glycosyl hydrolases family 16</fullName>
    </submittedName>
</protein>
<evidence type="ECO:0000313" key="5">
    <source>
        <dbReference type="Proteomes" id="UP000199048"/>
    </source>
</evidence>
<dbReference type="Proteomes" id="UP000199048">
    <property type="component" value="Unassembled WGS sequence"/>
</dbReference>
<evidence type="ECO:0000259" key="3">
    <source>
        <dbReference type="PROSITE" id="PS51762"/>
    </source>
</evidence>
<dbReference type="InterPro" id="IPR000757">
    <property type="entry name" value="Beta-glucanase-like"/>
</dbReference>
<sequence length="427" mass="43185">MVDLTGYKLTFDEEFNTRSISQTGAGTTWADIRAQDRGDANADVGFGHSSFVDKGSGYDPFQVQNGALSITAVPDRTSSGVPGSWESGLLTTQGNFSQTYGYFEVRADFSEQVGAWDAFWLLPNQQTPDPHNAGQHQELDVVERYGDGPKTVYSTIHTTDQTPNIPWQQNRQVTSEMPNQNGYHTYGMDWQADRISFYVDGQLAGSQATPSDLHSPMYMLVNLATQGSGSNNADVAGVPITSKIDYVRAYSKAPTAVAVKQDAVSSPDGKDPGLYGATSAAAASTSTTATASATTTTTSAAPSSNTTGAASSTPSTTSSQGASSAAAGSAATTTGVTSKPATGSTTGNTSGASSSTAGTTTTTPSSTVSTAPASATGATNSAIGSTTTGTRPAAATSATSQAAAPSTGSAGTTSPTASATVSPNPAG</sequence>
<dbReference type="AlphaFoldDB" id="A0A1I4VBD7"/>
<dbReference type="InterPro" id="IPR013320">
    <property type="entry name" value="ConA-like_dom_sf"/>
</dbReference>
<dbReference type="PROSITE" id="PS51762">
    <property type="entry name" value="GH16_2"/>
    <property type="match status" value="1"/>
</dbReference>
<dbReference type="EMBL" id="FOTK01000092">
    <property type="protein sequence ID" value="SFM98469.1"/>
    <property type="molecule type" value="Genomic_DNA"/>
</dbReference>
<comment type="similarity">
    <text evidence="1">Belongs to the glycosyl hydrolase 16 family.</text>
</comment>
<feature type="region of interest" description="Disordered" evidence="2">
    <location>
        <begin position="259"/>
        <end position="427"/>
    </location>
</feature>
<organism evidence="4 5">
    <name type="scientific">Methylobacterium pseudosasicola</name>
    <dbReference type="NCBI Taxonomy" id="582667"/>
    <lineage>
        <taxon>Bacteria</taxon>
        <taxon>Pseudomonadati</taxon>
        <taxon>Pseudomonadota</taxon>
        <taxon>Alphaproteobacteria</taxon>
        <taxon>Hyphomicrobiales</taxon>
        <taxon>Methylobacteriaceae</taxon>
        <taxon>Methylobacterium</taxon>
    </lineage>
</organism>
<evidence type="ECO:0000256" key="2">
    <source>
        <dbReference type="SAM" id="MobiDB-lite"/>
    </source>
</evidence>
<dbReference type="STRING" id="582667.SAMN05192568_109211"/>
<dbReference type="SUPFAM" id="SSF49899">
    <property type="entry name" value="Concanavalin A-like lectins/glucanases"/>
    <property type="match status" value="1"/>
</dbReference>
<feature type="compositionally biased region" description="Low complexity" evidence="2">
    <location>
        <begin position="276"/>
        <end position="427"/>
    </location>
</feature>
<keyword evidence="4" id="KW-0378">Hydrolase</keyword>
<dbReference type="GO" id="GO:0004553">
    <property type="term" value="F:hydrolase activity, hydrolyzing O-glycosyl compounds"/>
    <property type="evidence" value="ECO:0007669"/>
    <property type="project" value="InterPro"/>
</dbReference>
<evidence type="ECO:0000313" key="4">
    <source>
        <dbReference type="EMBL" id="SFM98469.1"/>
    </source>
</evidence>
<reference evidence="5" key="1">
    <citation type="submission" date="2016-10" db="EMBL/GenBank/DDBJ databases">
        <authorList>
            <person name="Varghese N."/>
            <person name="Submissions S."/>
        </authorList>
    </citation>
    <scope>NUCLEOTIDE SEQUENCE [LARGE SCALE GENOMIC DNA]</scope>
    <source>
        <strain evidence="5">BL36</strain>
    </source>
</reference>
<name>A0A1I4VBD7_9HYPH</name>
<gene>
    <name evidence="4" type="ORF">SAMN05192568_109211</name>
</gene>
<proteinExistence type="inferred from homology"/>
<feature type="domain" description="GH16" evidence="3">
    <location>
        <begin position="2"/>
        <end position="255"/>
    </location>
</feature>
<dbReference type="Gene3D" id="2.60.120.200">
    <property type="match status" value="1"/>
</dbReference>
<dbReference type="PANTHER" id="PTHR10963:SF55">
    <property type="entry name" value="GLYCOSIDE HYDROLASE FAMILY 16 PROTEIN"/>
    <property type="match status" value="1"/>
</dbReference>
<feature type="non-terminal residue" evidence="4">
    <location>
        <position position="427"/>
    </location>
</feature>
<dbReference type="GO" id="GO:0005975">
    <property type="term" value="P:carbohydrate metabolic process"/>
    <property type="evidence" value="ECO:0007669"/>
    <property type="project" value="InterPro"/>
</dbReference>
<accession>A0A1I4VBD7</accession>
<dbReference type="PANTHER" id="PTHR10963">
    <property type="entry name" value="GLYCOSYL HYDROLASE-RELATED"/>
    <property type="match status" value="1"/>
</dbReference>